<feature type="chain" id="PRO_5047131083" description="Peptidase inhibitor family I36" evidence="2">
    <location>
        <begin position="36"/>
        <end position="153"/>
    </location>
</feature>
<comment type="caution">
    <text evidence="3">The sequence shown here is derived from an EMBL/GenBank/DDBJ whole genome shotgun (WGS) entry which is preliminary data.</text>
</comment>
<evidence type="ECO:0008006" key="5">
    <source>
        <dbReference type="Google" id="ProtNLM"/>
    </source>
</evidence>
<protein>
    <recommendedName>
        <fullName evidence="5">Peptidase inhibitor family I36</fullName>
    </recommendedName>
</protein>
<accession>A0ABR9HGP0</accession>
<feature type="signal peptide" evidence="2">
    <location>
        <begin position="1"/>
        <end position="35"/>
    </location>
</feature>
<evidence type="ECO:0000256" key="1">
    <source>
        <dbReference type="SAM" id="MobiDB-lite"/>
    </source>
</evidence>
<feature type="region of interest" description="Disordered" evidence="1">
    <location>
        <begin position="36"/>
        <end position="55"/>
    </location>
</feature>
<gene>
    <name evidence="3" type="ORF">H4W79_002346</name>
</gene>
<dbReference type="RefSeq" id="WP_229826163.1">
    <property type="nucleotide sequence ID" value="NZ_BMXJ01000003.1"/>
</dbReference>
<proteinExistence type="predicted"/>
<dbReference type="EMBL" id="JADBDY010000001">
    <property type="protein sequence ID" value="MBE1458132.1"/>
    <property type="molecule type" value="Genomic_DNA"/>
</dbReference>
<sequence>MPRTRKGRATWAAMAAATALIASGLVLTSSTAAQGADPQDLCNSAHPMDDAPEYSQPADGWPLPVPGDPGGMIHVFYEPDYGYNCAIVVSNGGPTYIDIGLRRSDGTGERGWDDKTAATVAGPVLIPAQGFCVDVTAAVGERSFTSRGTNCNA</sequence>
<keyword evidence="2" id="KW-0732">Signal</keyword>
<evidence type="ECO:0000313" key="4">
    <source>
        <dbReference type="Proteomes" id="UP000598217"/>
    </source>
</evidence>
<dbReference type="Proteomes" id="UP000598217">
    <property type="component" value="Unassembled WGS sequence"/>
</dbReference>
<keyword evidence="4" id="KW-1185">Reference proteome</keyword>
<evidence type="ECO:0000256" key="2">
    <source>
        <dbReference type="SAM" id="SignalP"/>
    </source>
</evidence>
<reference evidence="3 4" key="1">
    <citation type="submission" date="2020-10" db="EMBL/GenBank/DDBJ databases">
        <title>Sequencing the genomes of 1000 actinobacteria strains.</title>
        <authorList>
            <person name="Klenk H.-P."/>
        </authorList>
    </citation>
    <scope>NUCLEOTIDE SEQUENCE [LARGE SCALE GENOMIC DNA]</scope>
    <source>
        <strain evidence="3 4">DSM 45157</strain>
    </source>
</reference>
<name>A0ABR9HGP0_9ACTN</name>
<organism evidence="3 4">
    <name type="scientific">Nocardiopsis terrae</name>
    <dbReference type="NCBI Taxonomy" id="372655"/>
    <lineage>
        <taxon>Bacteria</taxon>
        <taxon>Bacillati</taxon>
        <taxon>Actinomycetota</taxon>
        <taxon>Actinomycetes</taxon>
        <taxon>Streptosporangiales</taxon>
        <taxon>Nocardiopsidaceae</taxon>
        <taxon>Nocardiopsis</taxon>
    </lineage>
</organism>
<evidence type="ECO:0000313" key="3">
    <source>
        <dbReference type="EMBL" id="MBE1458132.1"/>
    </source>
</evidence>